<proteinExistence type="predicted"/>
<keyword evidence="1" id="KW-1133">Transmembrane helix</keyword>
<keyword evidence="1" id="KW-0812">Transmembrane</keyword>
<name>A0A6M3L0G5_9ZZZZ</name>
<keyword evidence="1" id="KW-0472">Membrane</keyword>
<sequence length="108" mass="11602">MLGFLTADTIPDGAAAAGGAGVTVALIYALKLLAERRKSHTANGGLTGLIKGAFVAQDVCAERHHTVEVQLKNLEANLGAEIKRVHHRLDDMILLMPKRSKDSSRFIE</sequence>
<feature type="transmembrane region" description="Helical" evidence="1">
    <location>
        <begin position="14"/>
        <end position="34"/>
    </location>
</feature>
<evidence type="ECO:0000256" key="1">
    <source>
        <dbReference type="SAM" id="Phobius"/>
    </source>
</evidence>
<accession>A0A6M3L0G5</accession>
<reference evidence="2" key="1">
    <citation type="submission" date="2020-03" db="EMBL/GenBank/DDBJ databases">
        <title>The deep terrestrial virosphere.</title>
        <authorList>
            <person name="Holmfeldt K."/>
            <person name="Nilsson E."/>
            <person name="Simone D."/>
            <person name="Lopez-Fernandez M."/>
            <person name="Wu X."/>
            <person name="de Brujin I."/>
            <person name="Lundin D."/>
            <person name="Andersson A."/>
            <person name="Bertilsson S."/>
            <person name="Dopson M."/>
        </authorList>
    </citation>
    <scope>NUCLEOTIDE SEQUENCE</scope>
    <source>
        <strain evidence="2">MM415B03097</strain>
    </source>
</reference>
<organism evidence="2">
    <name type="scientific">viral metagenome</name>
    <dbReference type="NCBI Taxonomy" id="1070528"/>
    <lineage>
        <taxon>unclassified sequences</taxon>
        <taxon>metagenomes</taxon>
        <taxon>organismal metagenomes</taxon>
    </lineage>
</organism>
<evidence type="ECO:0000313" key="2">
    <source>
        <dbReference type="EMBL" id="QJA86915.1"/>
    </source>
</evidence>
<protein>
    <submittedName>
        <fullName evidence="2">Uncharacterized protein</fullName>
    </submittedName>
</protein>
<dbReference type="AlphaFoldDB" id="A0A6M3L0G5"/>
<gene>
    <name evidence="2" type="ORF">MM415B03097_0011</name>
</gene>
<dbReference type="EMBL" id="MT142668">
    <property type="protein sequence ID" value="QJA86915.1"/>
    <property type="molecule type" value="Genomic_DNA"/>
</dbReference>